<feature type="region of interest" description="Disordered" evidence="1">
    <location>
        <begin position="72"/>
        <end position="143"/>
    </location>
</feature>
<dbReference type="InterPro" id="IPR011431">
    <property type="entry name" value="Trafficking_Pga2"/>
</dbReference>
<gene>
    <name evidence="3" type="ORF">PV04_07886</name>
</gene>
<evidence type="ECO:0000313" key="3">
    <source>
        <dbReference type="EMBL" id="KIW65645.1"/>
    </source>
</evidence>
<dbReference type="Pfam" id="PF07543">
    <property type="entry name" value="PGA2"/>
    <property type="match status" value="1"/>
</dbReference>
<dbReference type="AlphaFoldDB" id="A0A0D2FFR3"/>
<keyword evidence="4" id="KW-1185">Reference proteome</keyword>
<accession>A0A0D2FFR3</accession>
<feature type="transmembrane region" description="Helical" evidence="2">
    <location>
        <begin position="31"/>
        <end position="48"/>
    </location>
</feature>
<reference evidence="3 4" key="1">
    <citation type="submission" date="2015-01" db="EMBL/GenBank/DDBJ databases">
        <title>The Genome Sequence of Capronia semiimmersa CBS27337.</title>
        <authorList>
            <consortium name="The Broad Institute Genomics Platform"/>
            <person name="Cuomo C."/>
            <person name="de Hoog S."/>
            <person name="Gorbushina A."/>
            <person name="Stielow B."/>
            <person name="Teixiera M."/>
            <person name="Abouelleil A."/>
            <person name="Chapman S.B."/>
            <person name="Priest M."/>
            <person name="Young S.K."/>
            <person name="Wortman J."/>
            <person name="Nusbaum C."/>
            <person name="Birren B."/>
        </authorList>
    </citation>
    <scope>NUCLEOTIDE SEQUENCE [LARGE SCALE GENOMIC DNA]</scope>
    <source>
        <strain evidence="3 4">CBS 27337</strain>
    </source>
</reference>
<evidence type="ECO:0000256" key="1">
    <source>
        <dbReference type="SAM" id="MobiDB-lite"/>
    </source>
</evidence>
<keyword evidence="2" id="KW-0472">Membrane</keyword>
<keyword evidence="2" id="KW-1133">Transmembrane helix</keyword>
<dbReference type="EMBL" id="KN846960">
    <property type="protein sequence ID" value="KIW65645.1"/>
    <property type="molecule type" value="Genomic_DNA"/>
</dbReference>
<organism evidence="3 4">
    <name type="scientific">Phialophora macrospora</name>
    <dbReference type="NCBI Taxonomy" id="1851006"/>
    <lineage>
        <taxon>Eukaryota</taxon>
        <taxon>Fungi</taxon>
        <taxon>Dikarya</taxon>
        <taxon>Ascomycota</taxon>
        <taxon>Pezizomycotina</taxon>
        <taxon>Eurotiomycetes</taxon>
        <taxon>Chaetothyriomycetidae</taxon>
        <taxon>Chaetothyriales</taxon>
        <taxon>Herpotrichiellaceae</taxon>
        <taxon>Phialophora</taxon>
    </lineage>
</organism>
<evidence type="ECO:0000256" key="2">
    <source>
        <dbReference type="SAM" id="Phobius"/>
    </source>
</evidence>
<feature type="compositionally biased region" description="Basic and acidic residues" evidence="1">
    <location>
        <begin position="133"/>
        <end position="143"/>
    </location>
</feature>
<dbReference type="Proteomes" id="UP000054266">
    <property type="component" value="Unassembled WGS sequence"/>
</dbReference>
<keyword evidence="2" id="KW-0812">Transmembrane</keyword>
<evidence type="ECO:0000313" key="4">
    <source>
        <dbReference type="Proteomes" id="UP000054266"/>
    </source>
</evidence>
<dbReference type="HOGENOM" id="CLU_1677652_0_0_1"/>
<name>A0A0D2FFR3_9EURO</name>
<protein>
    <submittedName>
        <fullName evidence="3">Uncharacterized protein</fullName>
    </submittedName>
</protein>
<proteinExistence type="predicted"/>
<sequence length="157" mass="17753">MVKYTPPPADLSHLNPIQRYMQKGELEGRDWAYLLIFVLAYLAARPAIQRGIKWWMADEELKAGERAQAEFLRSKARVSPDTIRGSKSQEATPVPEGSGDKTTGSSLDNKGKVTNRKAKDRSPADILLEWDDQPERKPADGDKVDVVAWMNRWSNEE</sequence>